<dbReference type="GO" id="GO:0005524">
    <property type="term" value="F:ATP binding"/>
    <property type="evidence" value="ECO:0007669"/>
    <property type="project" value="UniProtKB-KW"/>
</dbReference>
<evidence type="ECO:0000256" key="5">
    <source>
        <dbReference type="ARBA" id="ARBA00022741"/>
    </source>
</evidence>
<keyword evidence="6" id="KW-0418">Kinase</keyword>
<evidence type="ECO:0000256" key="2">
    <source>
        <dbReference type="ARBA" id="ARBA00022527"/>
    </source>
</evidence>
<name>A0AA35Z345_LACSI</name>
<evidence type="ECO:0000256" key="1">
    <source>
        <dbReference type="ARBA" id="ARBA00012513"/>
    </source>
</evidence>
<dbReference type="InterPro" id="IPR001245">
    <property type="entry name" value="Ser-Thr/Tyr_kinase_cat_dom"/>
</dbReference>
<evidence type="ECO:0000256" key="11">
    <source>
        <dbReference type="ARBA" id="ARBA00048679"/>
    </source>
</evidence>
<dbReference type="InterPro" id="IPR011009">
    <property type="entry name" value="Kinase-like_dom_sf"/>
</dbReference>
<dbReference type="Gene3D" id="3.30.200.20">
    <property type="entry name" value="Phosphorylase Kinase, domain 1"/>
    <property type="match status" value="1"/>
</dbReference>
<comment type="catalytic activity">
    <reaction evidence="11">
        <text>L-seryl-[protein] + ATP = O-phospho-L-seryl-[protein] + ADP + H(+)</text>
        <dbReference type="Rhea" id="RHEA:17989"/>
        <dbReference type="Rhea" id="RHEA-COMP:9863"/>
        <dbReference type="Rhea" id="RHEA-COMP:11604"/>
        <dbReference type="ChEBI" id="CHEBI:15378"/>
        <dbReference type="ChEBI" id="CHEBI:29999"/>
        <dbReference type="ChEBI" id="CHEBI:30616"/>
        <dbReference type="ChEBI" id="CHEBI:83421"/>
        <dbReference type="ChEBI" id="CHEBI:456216"/>
        <dbReference type="EC" id="2.7.11.1"/>
    </reaction>
</comment>
<dbReference type="AlphaFoldDB" id="A0AA35Z345"/>
<evidence type="ECO:0000313" key="15">
    <source>
        <dbReference type="EMBL" id="CAI9285036.1"/>
    </source>
</evidence>
<evidence type="ECO:0000256" key="6">
    <source>
        <dbReference type="ARBA" id="ARBA00022777"/>
    </source>
</evidence>
<evidence type="ECO:0000259" key="13">
    <source>
        <dbReference type="PROSITE" id="PS50011"/>
    </source>
</evidence>
<keyword evidence="12" id="KW-0472">Membrane</keyword>
<keyword evidence="5" id="KW-0547">Nucleotide-binding</keyword>
<evidence type="ECO:0000313" key="16">
    <source>
        <dbReference type="Proteomes" id="UP001177003"/>
    </source>
</evidence>
<reference evidence="15" key="1">
    <citation type="submission" date="2023-04" db="EMBL/GenBank/DDBJ databases">
        <authorList>
            <person name="Vijverberg K."/>
            <person name="Xiong W."/>
            <person name="Schranz E."/>
        </authorList>
    </citation>
    <scope>NUCLEOTIDE SEQUENCE</scope>
</reference>
<dbReference type="FunFam" id="3.30.200.20:FF:000195">
    <property type="entry name" value="G-type lectin S-receptor-like serine/threonine-protein kinase"/>
    <property type="match status" value="1"/>
</dbReference>
<feature type="transmembrane region" description="Helical" evidence="12">
    <location>
        <begin position="173"/>
        <end position="198"/>
    </location>
</feature>
<evidence type="ECO:0000256" key="10">
    <source>
        <dbReference type="ARBA" id="ARBA00047899"/>
    </source>
</evidence>
<evidence type="ECO:0000256" key="9">
    <source>
        <dbReference type="ARBA" id="ARBA00023180"/>
    </source>
</evidence>
<dbReference type="InterPro" id="IPR000719">
    <property type="entry name" value="Prot_kinase_dom"/>
</dbReference>
<evidence type="ECO:0000256" key="8">
    <source>
        <dbReference type="ARBA" id="ARBA00023157"/>
    </source>
</evidence>
<organism evidence="15 16">
    <name type="scientific">Lactuca saligna</name>
    <name type="common">Willowleaf lettuce</name>
    <dbReference type="NCBI Taxonomy" id="75948"/>
    <lineage>
        <taxon>Eukaryota</taxon>
        <taxon>Viridiplantae</taxon>
        <taxon>Streptophyta</taxon>
        <taxon>Embryophyta</taxon>
        <taxon>Tracheophyta</taxon>
        <taxon>Spermatophyta</taxon>
        <taxon>Magnoliopsida</taxon>
        <taxon>eudicotyledons</taxon>
        <taxon>Gunneridae</taxon>
        <taxon>Pentapetalae</taxon>
        <taxon>asterids</taxon>
        <taxon>campanulids</taxon>
        <taxon>Asterales</taxon>
        <taxon>Asteraceae</taxon>
        <taxon>Cichorioideae</taxon>
        <taxon>Cichorieae</taxon>
        <taxon>Lactucinae</taxon>
        <taxon>Lactuca</taxon>
    </lineage>
</organism>
<dbReference type="Pfam" id="PF07714">
    <property type="entry name" value="PK_Tyr_Ser-Thr"/>
    <property type="match status" value="1"/>
</dbReference>
<comment type="catalytic activity">
    <reaction evidence="10">
        <text>L-threonyl-[protein] + ATP = O-phospho-L-threonyl-[protein] + ADP + H(+)</text>
        <dbReference type="Rhea" id="RHEA:46608"/>
        <dbReference type="Rhea" id="RHEA-COMP:11060"/>
        <dbReference type="Rhea" id="RHEA-COMP:11605"/>
        <dbReference type="ChEBI" id="CHEBI:15378"/>
        <dbReference type="ChEBI" id="CHEBI:30013"/>
        <dbReference type="ChEBI" id="CHEBI:30616"/>
        <dbReference type="ChEBI" id="CHEBI:61977"/>
        <dbReference type="ChEBI" id="CHEBI:456216"/>
        <dbReference type="EC" id="2.7.11.1"/>
    </reaction>
</comment>
<keyword evidence="12" id="KW-0812">Transmembrane</keyword>
<keyword evidence="12" id="KW-1133">Transmembrane helix</keyword>
<dbReference type="InterPro" id="IPR003609">
    <property type="entry name" value="Pan_app"/>
</dbReference>
<accession>A0AA35Z345</accession>
<feature type="domain" description="Protein kinase" evidence="13">
    <location>
        <begin position="259"/>
        <end position="362"/>
    </location>
</feature>
<dbReference type="PANTHER" id="PTHR27002">
    <property type="entry name" value="RECEPTOR-LIKE SERINE/THREONINE-PROTEIN KINASE SD1-8"/>
    <property type="match status" value="1"/>
</dbReference>
<keyword evidence="3" id="KW-0808">Transferase</keyword>
<dbReference type="PROSITE" id="PS50011">
    <property type="entry name" value="PROTEIN_KINASE_DOM"/>
    <property type="match status" value="1"/>
</dbReference>
<dbReference type="PROSITE" id="PS50948">
    <property type="entry name" value="PAN"/>
    <property type="match status" value="1"/>
</dbReference>
<keyword evidence="9" id="KW-0325">Glycoprotein</keyword>
<dbReference type="Proteomes" id="UP001177003">
    <property type="component" value="Chromosome 5"/>
</dbReference>
<evidence type="ECO:0000256" key="7">
    <source>
        <dbReference type="ARBA" id="ARBA00022840"/>
    </source>
</evidence>
<dbReference type="Pfam" id="PF08276">
    <property type="entry name" value="PAN_2"/>
    <property type="match status" value="1"/>
</dbReference>
<dbReference type="PANTHER" id="PTHR27002:SF548">
    <property type="entry name" value="RECEPTOR-LIKE SERINE_THREONINE-PROTEIN KINASE"/>
    <property type="match status" value="1"/>
</dbReference>
<feature type="domain" description="Apple" evidence="14">
    <location>
        <begin position="81"/>
        <end position="165"/>
    </location>
</feature>
<gene>
    <name evidence="15" type="ORF">LSALG_LOCUS24525</name>
</gene>
<sequence length="362" mass="41253">MLSSSFSQYMDNLSYVYSNVERYFSFHVVSGVRPMWILTPDGMLLDGETSMSLTPLSENEFCYGYETSTGCLEVPDLANECRSKNENFTLLSGEYPTDSRMRRSDAGNSSLSRSDCMMRCWNDCSCLAFEEYEYGNDCVTYTGDKSTKLIIDTRGYDTQMFVLESQDAIDSMIVLHAFGHLLLLGFFYFPFVSGYCGILRRKNLRLEAEERQRRDDEYFLGLMASDSFNDASNLDNSGRKISEMTVFSYPSILASTNNFTSENKLGEGGFGPVYKGKLSHGLDIAIKRLSRASGQGLVEFKNELVLITKIQHTKLVRILGCCVHGEEKMLIYEYMPNKSLDFFSFRRNKKGTPRLDKTMEHH</sequence>
<keyword evidence="8" id="KW-1015">Disulfide bond</keyword>
<keyword evidence="4" id="KW-0732">Signal</keyword>
<dbReference type="GO" id="GO:0004674">
    <property type="term" value="F:protein serine/threonine kinase activity"/>
    <property type="evidence" value="ECO:0007669"/>
    <property type="project" value="UniProtKB-KW"/>
</dbReference>
<dbReference type="SUPFAM" id="SSF56112">
    <property type="entry name" value="Protein kinase-like (PK-like)"/>
    <property type="match status" value="1"/>
</dbReference>
<proteinExistence type="predicted"/>
<keyword evidence="7" id="KW-0067">ATP-binding</keyword>
<protein>
    <recommendedName>
        <fullName evidence="1">non-specific serine/threonine protein kinase</fullName>
        <ecNumber evidence="1">2.7.11.1</ecNumber>
    </recommendedName>
</protein>
<keyword evidence="16" id="KW-1185">Reference proteome</keyword>
<evidence type="ECO:0000259" key="14">
    <source>
        <dbReference type="PROSITE" id="PS50948"/>
    </source>
</evidence>
<evidence type="ECO:0000256" key="12">
    <source>
        <dbReference type="SAM" id="Phobius"/>
    </source>
</evidence>
<dbReference type="GO" id="GO:0005886">
    <property type="term" value="C:plasma membrane"/>
    <property type="evidence" value="ECO:0007669"/>
    <property type="project" value="TreeGrafter"/>
</dbReference>
<evidence type="ECO:0000256" key="4">
    <source>
        <dbReference type="ARBA" id="ARBA00022729"/>
    </source>
</evidence>
<dbReference type="EMBL" id="OX465081">
    <property type="protein sequence ID" value="CAI9285036.1"/>
    <property type="molecule type" value="Genomic_DNA"/>
</dbReference>
<evidence type="ECO:0000256" key="3">
    <source>
        <dbReference type="ARBA" id="ARBA00022679"/>
    </source>
</evidence>
<dbReference type="EC" id="2.7.11.1" evidence="1"/>
<keyword evidence="2" id="KW-0723">Serine/threonine-protein kinase</keyword>